<dbReference type="EC" id="2.7.12.1" evidence="1"/>
<dbReference type="GO" id="GO:0004713">
    <property type="term" value="F:protein tyrosine kinase activity"/>
    <property type="evidence" value="ECO:0007669"/>
    <property type="project" value="TreeGrafter"/>
</dbReference>
<keyword evidence="10" id="KW-1185">Reference proteome</keyword>
<evidence type="ECO:0000313" key="9">
    <source>
        <dbReference type="EMBL" id="TRY92166.1"/>
    </source>
</evidence>
<reference evidence="9 10" key="1">
    <citation type="journal article" date="2019" name="Sci. Data">
        <title>Hybrid genome assembly and annotation of Danionella translucida.</title>
        <authorList>
            <person name="Kadobianskyi M."/>
            <person name="Schulze L."/>
            <person name="Schuelke M."/>
            <person name="Judkewitz B."/>
        </authorList>
    </citation>
    <scope>NUCLEOTIDE SEQUENCE [LARGE SCALE GENOMIC DNA]</scope>
    <source>
        <strain evidence="9 10">Bolton</strain>
    </source>
</reference>
<dbReference type="InterPro" id="IPR011009">
    <property type="entry name" value="Kinase-like_dom_sf"/>
</dbReference>
<protein>
    <recommendedName>
        <fullName evidence="1">dual-specificity kinase</fullName>
        <ecNumber evidence="1">2.7.12.1</ecNumber>
    </recommendedName>
</protein>
<feature type="non-terminal residue" evidence="9">
    <location>
        <position position="1"/>
    </location>
</feature>
<comment type="similarity">
    <text evidence="7">Belongs to the protein kinase superfamily. CMGC Ser/Thr protein kinase family. Lammer subfamily.</text>
</comment>
<name>A0A553QQV5_9TELE</name>
<evidence type="ECO:0000256" key="3">
    <source>
        <dbReference type="ARBA" id="ARBA00022679"/>
    </source>
</evidence>
<dbReference type="GO" id="GO:0004712">
    <property type="term" value="F:protein serine/threonine/tyrosine kinase activity"/>
    <property type="evidence" value="ECO:0007669"/>
    <property type="project" value="UniProtKB-EC"/>
</dbReference>
<dbReference type="Pfam" id="PF00069">
    <property type="entry name" value="Pkinase"/>
    <property type="match status" value="1"/>
</dbReference>
<evidence type="ECO:0000313" key="10">
    <source>
        <dbReference type="Proteomes" id="UP000316079"/>
    </source>
</evidence>
<keyword evidence="3" id="KW-0808">Transferase</keyword>
<dbReference type="InterPro" id="IPR051175">
    <property type="entry name" value="CLK_kinases"/>
</dbReference>
<keyword evidence="6" id="KW-0067">ATP-binding</keyword>
<evidence type="ECO:0000256" key="5">
    <source>
        <dbReference type="ARBA" id="ARBA00022777"/>
    </source>
</evidence>
<keyword evidence="4" id="KW-0547">Nucleotide-binding</keyword>
<organism evidence="9 10">
    <name type="scientific">Danionella cerebrum</name>
    <dbReference type="NCBI Taxonomy" id="2873325"/>
    <lineage>
        <taxon>Eukaryota</taxon>
        <taxon>Metazoa</taxon>
        <taxon>Chordata</taxon>
        <taxon>Craniata</taxon>
        <taxon>Vertebrata</taxon>
        <taxon>Euteleostomi</taxon>
        <taxon>Actinopterygii</taxon>
        <taxon>Neopterygii</taxon>
        <taxon>Teleostei</taxon>
        <taxon>Ostariophysi</taxon>
        <taxon>Cypriniformes</taxon>
        <taxon>Danionidae</taxon>
        <taxon>Danioninae</taxon>
        <taxon>Danionella</taxon>
    </lineage>
</organism>
<feature type="non-terminal residue" evidence="9">
    <location>
        <position position="209"/>
    </location>
</feature>
<dbReference type="PANTHER" id="PTHR45646">
    <property type="entry name" value="SERINE/THREONINE-PROTEIN KINASE DOA-RELATED"/>
    <property type="match status" value="1"/>
</dbReference>
<keyword evidence="2" id="KW-0723">Serine/threonine-protein kinase</keyword>
<dbReference type="PROSITE" id="PS00108">
    <property type="entry name" value="PROTEIN_KINASE_ST"/>
    <property type="match status" value="1"/>
</dbReference>
<dbReference type="EMBL" id="SRMA01025668">
    <property type="protein sequence ID" value="TRY92166.1"/>
    <property type="molecule type" value="Genomic_DNA"/>
</dbReference>
<dbReference type="GO" id="GO:0005524">
    <property type="term" value="F:ATP binding"/>
    <property type="evidence" value="ECO:0007669"/>
    <property type="project" value="UniProtKB-KW"/>
</dbReference>
<evidence type="ECO:0000256" key="1">
    <source>
        <dbReference type="ARBA" id="ARBA00013203"/>
    </source>
</evidence>
<evidence type="ECO:0000259" key="8">
    <source>
        <dbReference type="PROSITE" id="PS50011"/>
    </source>
</evidence>
<feature type="domain" description="Protein kinase" evidence="8">
    <location>
        <begin position="1"/>
        <end position="191"/>
    </location>
</feature>
<proteinExistence type="inferred from homology"/>
<dbReference type="GO" id="GO:0043484">
    <property type="term" value="P:regulation of RNA splicing"/>
    <property type="evidence" value="ECO:0007669"/>
    <property type="project" value="TreeGrafter"/>
</dbReference>
<dbReference type="AlphaFoldDB" id="A0A553QQV5"/>
<accession>A0A553QQV5</accession>
<dbReference type="InterPro" id="IPR008271">
    <property type="entry name" value="Ser/Thr_kinase_AS"/>
</dbReference>
<comment type="caution">
    <text evidence="9">The sequence shown here is derived from an EMBL/GenBank/DDBJ whole genome shotgun (WGS) entry which is preliminary data.</text>
</comment>
<dbReference type="PROSITE" id="PS50011">
    <property type="entry name" value="PROTEIN_KINASE_DOM"/>
    <property type="match status" value="1"/>
</dbReference>
<dbReference type="GO" id="GO:0004674">
    <property type="term" value="F:protein serine/threonine kinase activity"/>
    <property type="evidence" value="ECO:0007669"/>
    <property type="project" value="UniProtKB-KW"/>
</dbReference>
<dbReference type="OrthoDB" id="283111at2759"/>
<dbReference type="Gene3D" id="1.10.510.10">
    <property type="entry name" value="Transferase(Phosphotransferase) domain 1"/>
    <property type="match status" value="1"/>
</dbReference>
<dbReference type="SMART" id="SM00220">
    <property type="entry name" value="S_TKc"/>
    <property type="match status" value="1"/>
</dbReference>
<dbReference type="Proteomes" id="UP000316079">
    <property type="component" value="Unassembled WGS sequence"/>
</dbReference>
<evidence type="ECO:0000256" key="2">
    <source>
        <dbReference type="ARBA" id="ARBA00022527"/>
    </source>
</evidence>
<dbReference type="SUPFAM" id="SSF56112">
    <property type="entry name" value="Protein kinase-like (PK-like)"/>
    <property type="match status" value="1"/>
</dbReference>
<evidence type="ECO:0000256" key="7">
    <source>
        <dbReference type="ARBA" id="ARBA00037966"/>
    </source>
</evidence>
<dbReference type="PANTHER" id="PTHR45646:SF6">
    <property type="entry name" value="DUAL SPECIFICITY PROTEIN KINASE CLK2"/>
    <property type="match status" value="1"/>
</dbReference>
<dbReference type="STRING" id="623744.A0A553QQV5"/>
<dbReference type="InterPro" id="IPR000719">
    <property type="entry name" value="Prot_kinase_dom"/>
</dbReference>
<evidence type="ECO:0000256" key="6">
    <source>
        <dbReference type="ARBA" id="ARBA00022840"/>
    </source>
</evidence>
<keyword evidence="5" id="KW-0418">Kinase</keyword>
<dbReference type="GO" id="GO:0005634">
    <property type="term" value="C:nucleus"/>
    <property type="evidence" value="ECO:0007669"/>
    <property type="project" value="TreeGrafter"/>
</dbReference>
<evidence type="ECO:0000256" key="4">
    <source>
        <dbReference type="ARBA" id="ARBA00022741"/>
    </source>
</evidence>
<sequence length="209" mass="24166">LHENQLTHTDLKPENILFVNSEYTVVYNPEKRSERSVTCTEVRVVDFGSATFDNEHHSTIVSTRHYRAPEVILDLGWSQPCDVWSIGCILFEYYSGYTLYQAHENLEHLAMMERTHGPIPPTMIRRSRNTFLEVVWTGIITRGQLKSSEKTSYMQGVSEDHLQFFDLLEGLLQFDPDQRLSLSTALHHPFFTRLSSTRFNSYPSAPGCY</sequence>
<gene>
    <name evidence="9" type="ORF">DNTS_004486</name>
</gene>